<dbReference type="EMBL" id="KQ998208">
    <property type="protein sequence ID" value="KZV43141.1"/>
    <property type="molecule type" value="Genomic_DNA"/>
</dbReference>
<evidence type="ECO:0000256" key="1">
    <source>
        <dbReference type="SAM" id="MobiDB-lite"/>
    </source>
</evidence>
<organism evidence="2 3">
    <name type="scientific">Dorcoceras hygrometricum</name>
    <dbReference type="NCBI Taxonomy" id="472368"/>
    <lineage>
        <taxon>Eukaryota</taxon>
        <taxon>Viridiplantae</taxon>
        <taxon>Streptophyta</taxon>
        <taxon>Embryophyta</taxon>
        <taxon>Tracheophyta</taxon>
        <taxon>Spermatophyta</taxon>
        <taxon>Magnoliopsida</taxon>
        <taxon>eudicotyledons</taxon>
        <taxon>Gunneridae</taxon>
        <taxon>Pentapetalae</taxon>
        <taxon>asterids</taxon>
        <taxon>lamiids</taxon>
        <taxon>Lamiales</taxon>
        <taxon>Gesneriaceae</taxon>
        <taxon>Didymocarpoideae</taxon>
        <taxon>Trichosporeae</taxon>
        <taxon>Loxocarpinae</taxon>
        <taxon>Dorcoceras</taxon>
    </lineage>
</organism>
<accession>A0A2Z7CAV4</accession>
<evidence type="ECO:0000313" key="3">
    <source>
        <dbReference type="Proteomes" id="UP000250235"/>
    </source>
</evidence>
<proteinExistence type="predicted"/>
<reference evidence="2 3" key="1">
    <citation type="journal article" date="2015" name="Proc. Natl. Acad. Sci. U.S.A.">
        <title>The resurrection genome of Boea hygrometrica: A blueprint for survival of dehydration.</title>
        <authorList>
            <person name="Xiao L."/>
            <person name="Yang G."/>
            <person name="Zhang L."/>
            <person name="Yang X."/>
            <person name="Zhao S."/>
            <person name="Ji Z."/>
            <person name="Zhou Q."/>
            <person name="Hu M."/>
            <person name="Wang Y."/>
            <person name="Chen M."/>
            <person name="Xu Y."/>
            <person name="Jin H."/>
            <person name="Xiao X."/>
            <person name="Hu G."/>
            <person name="Bao F."/>
            <person name="Hu Y."/>
            <person name="Wan P."/>
            <person name="Li L."/>
            <person name="Deng X."/>
            <person name="Kuang T."/>
            <person name="Xiang C."/>
            <person name="Zhu J.K."/>
            <person name="Oliver M.J."/>
            <person name="He Y."/>
        </authorList>
    </citation>
    <scope>NUCLEOTIDE SEQUENCE [LARGE SCALE GENOMIC DNA]</scope>
    <source>
        <strain evidence="3">cv. XS01</strain>
    </source>
</reference>
<feature type="region of interest" description="Disordered" evidence="1">
    <location>
        <begin position="67"/>
        <end position="133"/>
    </location>
</feature>
<feature type="region of interest" description="Disordered" evidence="1">
    <location>
        <begin position="1"/>
        <end position="30"/>
    </location>
</feature>
<gene>
    <name evidence="2" type="ORF">F511_07956</name>
</gene>
<evidence type="ECO:0000313" key="2">
    <source>
        <dbReference type="EMBL" id="KZV43141.1"/>
    </source>
</evidence>
<sequence length="133" mass="14145">MADYEKNGSVGQCEETGVEDADPGSPQDSIVKSLEREFSEAARSAVAESSFVEEVEKMALVSDPWAALKNLGGPKDGQIQEPPEEGRSLPASDENVGGSLEATKTPYESQVVASTKRETGDLHEKPKATHGQV</sequence>
<dbReference type="AlphaFoldDB" id="A0A2Z7CAV4"/>
<dbReference type="Proteomes" id="UP000250235">
    <property type="component" value="Unassembled WGS sequence"/>
</dbReference>
<feature type="compositionally biased region" description="Basic and acidic residues" evidence="1">
    <location>
        <begin position="115"/>
        <end position="127"/>
    </location>
</feature>
<keyword evidence="3" id="KW-1185">Reference proteome</keyword>
<name>A0A2Z7CAV4_9LAMI</name>
<protein>
    <submittedName>
        <fullName evidence="2">Uncharacterized protein</fullName>
    </submittedName>
</protein>